<dbReference type="Proteomes" id="UP001500782">
    <property type="component" value="Unassembled WGS sequence"/>
</dbReference>
<dbReference type="CDD" id="cd07067">
    <property type="entry name" value="HP_PGM_like"/>
    <property type="match status" value="1"/>
</dbReference>
<protein>
    <submittedName>
        <fullName evidence="3">Phosphoserine phosphatase 1</fullName>
    </submittedName>
</protein>
<dbReference type="EMBL" id="BAAADJ010000021">
    <property type="protein sequence ID" value="GAA0329835.1"/>
    <property type="molecule type" value="Genomic_DNA"/>
</dbReference>
<dbReference type="PROSITE" id="PS00175">
    <property type="entry name" value="PG_MUTASE"/>
    <property type="match status" value="1"/>
</dbReference>
<gene>
    <name evidence="3" type="ORF">GCM10008967_20400</name>
</gene>
<dbReference type="SMART" id="SM00855">
    <property type="entry name" value="PGAM"/>
    <property type="match status" value="1"/>
</dbReference>
<dbReference type="SUPFAM" id="SSF53254">
    <property type="entry name" value="Phosphoglycerate mutase-like"/>
    <property type="match status" value="1"/>
</dbReference>
<organism evidence="3 4">
    <name type="scientific">Bacillus carboniphilus</name>
    <dbReference type="NCBI Taxonomy" id="86663"/>
    <lineage>
        <taxon>Bacteria</taxon>
        <taxon>Bacillati</taxon>
        <taxon>Bacillota</taxon>
        <taxon>Bacilli</taxon>
        <taxon>Bacillales</taxon>
        <taxon>Bacillaceae</taxon>
        <taxon>Bacillus</taxon>
    </lineage>
</organism>
<proteinExistence type="predicted"/>
<evidence type="ECO:0000256" key="2">
    <source>
        <dbReference type="ARBA" id="ARBA00023235"/>
    </source>
</evidence>
<dbReference type="PANTHER" id="PTHR48100">
    <property type="entry name" value="BROAD-SPECIFICITY PHOSPHATASE YOR283W-RELATED"/>
    <property type="match status" value="1"/>
</dbReference>
<evidence type="ECO:0000256" key="1">
    <source>
        <dbReference type="ARBA" id="ARBA00023152"/>
    </source>
</evidence>
<dbReference type="InterPro" id="IPR029033">
    <property type="entry name" value="His_PPase_superfam"/>
</dbReference>
<keyword evidence="4" id="KW-1185">Reference proteome</keyword>
<reference evidence="4" key="1">
    <citation type="journal article" date="2019" name="Int. J. Syst. Evol. Microbiol.">
        <title>The Global Catalogue of Microorganisms (GCM) 10K type strain sequencing project: providing services to taxonomists for standard genome sequencing and annotation.</title>
        <authorList>
            <consortium name="The Broad Institute Genomics Platform"/>
            <consortium name="The Broad Institute Genome Sequencing Center for Infectious Disease"/>
            <person name="Wu L."/>
            <person name="Ma J."/>
        </authorList>
    </citation>
    <scope>NUCLEOTIDE SEQUENCE [LARGE SCALE GENOMIC DNA]</scope>
    <source>
        <strain evidence="4">JCM 9731</strain>
    </source>
</reference>
<evidence type="ECO:0000313" key="3">
    <source>
        <dbReference type="EMBL" id="GAA0329835.1"/>
    </source>
</evidence>
<sequence>MLRLFVSRHGQTIWNTQKRMQGWKDSPLTDLGIRNAIELGNRLNQVEFQGVYSSPLRRTVDTADLIIRGRQIPIVTDENLREMNMGDWEGQVQEDIKKEDPELFHKFWNKPHLYIPESGEAFIDVQRRALLAIERIQREQHSGNVLVVTHTIVIKSLLAYYKQIGIENLWDPPFIHDTSLTLIEVDHNGSQIVFEGDSTHRSIPNEKVTK</sequence>
<keyword evidence="1" id="KW-0324">Glycolysis</keyword>
<dbReference type="PANTHER" id="PTHR48100:SF1">
    <property type="entry name" value="HISTIDINE PHOSPHATASE FAMILY PROTEIN-RELATED"/>
    <property type="match status" value="1"/>
</dbReference>
<dbReference type="InterPro" id="IPR013078">
    <property type="entry name" value="His_Pase_superF_clade-1"/>
</dbReference>
<dbReference type="RefSeq" id="WP_343798737.1">
    <property type="nucleotide sequence ID" value="NZ_BAAADJ010000021.1"/>
</dbReference>
<dbReference type="Pfam" id="PF00300">
    <property type="entry name" value="His_Phos_1"/>
    <property type="match status" value="1"/>
</dbReference>
<comment type="caution">
    <text evidence="3">The sequence shown here is derived from an EMBL/GenBank/DDBJ whole genome shotgun (WGS) entry which is preliminary data.</text>
</comment>
<dbReference type="InterPro" id="IPR050275">
    <property type="entry name" value="PGM_Phosphatase"/>
</dbReference>
<dbReference type="InterPro" id="IPR001345">
    <property type="entry name" value="PG/BPGM_mutase_AS"/>
</dbReference>
<evidence type="ECO:0000313" key="4">
    <source>
        <dbReference type="Proteomes" id="UP001500782"/>
    </source>
</evidence>
<keyword evidence="2" id="KW-0413">Isomerase</keyword>
<dbReference type="Gene3D" id="3.40.50.1240">
    <property type="entry name" value="Phosphoglycerate mutase-like"/>
    <property type="match status" value="1"/>
</dbReference>
<name>A0ABN0W9G7_9BACI</name>
<accession>A0ABN0W9G7</accession>